<keyword evidence="3" id="KW-1185">Reference proteome</keyword>
<sequence>MGWLYSALAVFAFGAVGYLVLVQHSGLNFTVLAGAVLATIAATGNWIAYSHDRQLQAVRR</sequence>
<protein>
    <submittedName>
        <fullName evidence="2">Uncharacterized protein</fullName>
    </submittedName>
</protein>
<dbReference type="Proteomes" id="UP000051330">
    <property type="component" value="Unassembled WGS sequence"/>
</dbReference>
<evidence type="ECO:0000256" key="1">
    <source>
        <dbReference type="SAM" id="Phobius"/>
    </source>
</evidence>
<reference evidence="2 3" key="1">
    <citation type="journal article" date="2015" name="Genome Announc.">
        <title>Expanding the biotechnology potential of lactobacilli through comparative genomics of 213 strains and associated genera.</title>
        <authorList>
            <person name="Sun Z."/>
            <person name="Harris H.M."/>
            <person name="McCann A."/>
            <person name="Guo C."/>
            <person name="Argimon S."/>
            <person name="Zhang W."/>
            <person name="Yang X."/>
            <person name="Jeffery I.B."/>
            <person name="Cooney J.C."/>
            <person name="Kagawa T.F."/>
            <person name="Liu W."/>
            <person name="Song Y."/>
            <person name="Salvetti E."/>
            <person name="Wrobel A."/>
            <person name="Rasinkangas P."/>
            <person name="Parkhill J."/>
            <person name="Rea M.C."/>
            <person name="O'Sullivan O."/>
            <person name="Ritari J."/>
            <person name="Douillard F.P."/>
            <person name="Paul Ross R."/>
            <person name="Yang R."/>
            <person name="Briner A.E."/>
            <person name="Felis G.E."/>
            <person name="de Vos W.M."/>
            <person name="Barrangou R."/>
            <person name="Klaenhammer T.R."/>
            <person name="Caufield P.W."/>
            <person name="Cui Y."/>
            <person name="Zhang H."/>
            <person name="O'Toole P.W."/>
        </authorList>
    </citation>
    <scope>NUCLEOTIDE SEQUENCE [LARGE SCALE GENOMIC DNA]</scope>
    <source>
        <strain evidence="2 3">DSM 12744</strain>
    </source>
</reference>
<dbReference type="AlphaFoldDB" id="A0A0R1MY62"/>
<dbReference type="STRING" id="1423792.FD09_GL002661"/>
<keyword evidence="1" id="KW-1133">Transmembrane helix</keyword>
<gene>
    <name evidence="2" type="ORF">FD09_GL002661</name>
</gene>
<name>A0A0R1MY62_9LACO</name>
<proteinExistence type="predicted"/>
<accession>A0A0R1MY62</accession>
<keyword evidence="1" id="KW-0812">Transmembrane</keyword>
<evidence type="ECO:0000313" key="3">
    <source>
        <dbReference type="Proteomes" id="UP000051330"/>
    </source>
</evidence>
<organism evidence="2 3">
    <name type="scientific">Schleiferilactobacillus perolens DSM 12744</name>
    <dbReference type="NCBI Taxonomy" id="1423792"/>
    <lineage>
        <taxon>Bacteria</taxon>
        <taxon>Bacillati</taxon>
        <taxon>Bacillota</taxon>
        <taxon>Bacilli</taxon>
        <taxon>Lactobacillales</taxon>
        <taxon>Lactobacillaceae</taxon>
        <taxon>Schleiferilactobacillus</taxon>
    </lineage>
</organism>
<feature type="transmembrane region" description="Helical" evidence="1">
    <location>
        <begin position="27"/>
        <end position="49"/>
    </location>
</feature>
<dbReference type="EMBL" id="AZEC01000005">
    <property type="protein sequence ID" value="KRL13117.1"/>
    <property type="molecule type" value="Genomic_DNA"/>
</dbReference>
<comment type="caution">
    <text evidence="2">The sequence shown here is derived from an EMBL/GenBank/DDBJ whole genome shotgun (WGS) entry which is preliminary data.</text>
</comment>
<dbReference type="PATRIC" id="fig|1423792.3.peg.2713"/>
<evidence type="ECO:0000313" key="2">
    <source>
        <dbReference type="EMBL" id="KRL13117.1"/>
    </source>
</evidence>
<keyword evidence="1" id="KW-0472">Membrane</keyword>